<protein>
    <submittedName>
        <fullName evidence="1">Uncharacterized protein</fullName>
    </submittedName>
</protein>
<dbReference type="Proteomes" id="UP000562395">
    <property type="component" value="Unassembled WGS sequence"/>
</dbReference>
<evidence type="ECO:0000313" key="2">
    <source>
        <dbReference type="Proteomes" id="UP000562395"/>
    </source>
</evidence>
<accession>A0A7W5ZYH5</accession>
<proteinExistence type="predicted"/>
<evidence type="ECO:0000313" key="1">
    <source>
        <dbReference type="EMBL" id="MBB3861504.1"/>
    </source>
</evidence>
<reference evidence="1 2" key="1">
    <citation type="submission" date="2020-08" db="EMBL/GenBank/DDBJ databases">
        <title>Genomic Encyclopedia of Type Strains, Phase IV (KMG-IV): sequencing the most valuable type-strain genomes for metagenomic binning, comparative biology and taxonomic classification.</title>
        <authorList>
            <person name="Goeker M."/>
        </authorList>
    </citation>
    <scope>NUCLEOTIDE SEQUENCE [LARGE SCALE GENOMIC DNA]</scope>
    <source>
        <strain evidence="1 2">DSM 14552</strain>
    </source>
</reference>
<name>A0A7W5ZYH5_9SPHN</name>
<dbReference type="EMBL" id="JACICY010000006">
    <property type="protein sequence ID" value="MBB3861504.1"/>
    <property type="molecule type" value="Genomic_DNA"/>
</dbReference>
<gene>
    <name evidence="1" type="ORF">GGQ88_002788</name>
</gene>
<keyword evidence="2" id="KW-1185">Reference proteome</keyword>
<organism evidence="1 2">
    <name type="scientific">Novosphingobium hassiacum</name>
    <dbReference type="NCBI Taxonomy" id="173676"/>
    <lineage>
        <taxon>Bacteria</taxon>
        <taxon>Pseudomonadati</taxon>
        <taxon>Pseudomonadota</taxon>
        <taxon>Alphaproteobacteria</taxon>
        <taxon>Sphingomonadales</taxon>
        <taxon>Sphingomonadaceae</taxon>
        <taxon>Novosphingobium</taxon>
    </lineage>
</organism>
<sequence length="144" mass="15471">MSTGQSSTRFAGAVEKLGRPHDVRGLTLSGLHMVLAMRLCAMFDQAGRDPVPDLAQRYRSIEAACAVHGLVQTIKQVWPEPFMVNRPCCLAMTPDEVTLAALVRNALGADRGSFGQVIDGFVRVERHGALYDATVHAAALLPSA</sequence>
<comment type="caution">
    <text evidence="1">The sequence shown here is derived from an EMBL/GenBank/DDBJ whole genome shotgun (WGS) entry which is preliminary data.</text>
</comment>
<dbReference type="AlphaFoldDB" id="A0A7W5ZYH5"/>
<dbReference type="RefSeq" id="WP_183613997.1">
    <property type="nucleotide sequence ID" value="NZ_JACICY010000006.1"/>
</dbReference>